<dbReference type="Proteomes" id="UP000774958">
    <property type="component" value="Unassembled WGS sequence"/>
</dbReference>
<dbReference type="InterPro" id="IPR021370">
    <property type="entry name" value="DUF2987"/>
</dbReference>
<dbReference type="EMBL" id="JAIRBT010000040">
    <property type="protein sequence ID" value="MBZ6068311.1"/>
    <property type="molecule type" value="Genomic_DNA"/>
</dbReference>
<dbReference type="RefSeq" id="WP_136613642.1">
    <property type="nucleotide sequence ID" value="NZ_CP039611.1"/>
</dbReference>
<keyword evidence="2" id="KW-1185">Reference proteome</keyword>
<name>A0ABS7VGZ3_9GAMM</name>
<evidence type="ECO:0000313" key="2">
    <source>
        <dbReference type="Proteomes" id="UP000774958"/>
    </source>
</evidence>
<proteinExistence type="predicted"/>
<evidence type="ECO:0000313" key="1">
    <source>
        <dbReference type="EMBL" id="MBZ6068311.1"/>
    </source>
</evidence>
<organism evidence="1 2">
    <name type="scientific">Aeromonas schubertii</name>
    <dbReference type="NCBI Taxonomy" id="652"/>
    <lineage>
        <taxon>Bacteria</taxon>
        <taxon>Pseudomonadati</taxon>
        <taxon>Pseudomonadota</taxon>
        <taxon>Gammaproteobacteria</taxon>
        <taxon>Aeromonadales</taxon>
        <taxon>Aeromonadaceae</taxon>
        <taxon>Aeromonas</taxon>
    </lineage>
</organism>
<comment type="caution">
    <text evidence="1">The sequence shown here is derived from an EMBL/GenBank/DDBJ whole genome shotgun (WGS) entry which is preliminary data.</text>
</comment>
<accession>A0ABS7VGZ3</accession>
<dbReference type="Pfam" id="PF11205">
    <property type="entry name" value="DUF2987"/>
    <property type="match status" value="1"/>
</dbReference>
<protein>
    <submittedName>
        <fullName evidence="1">DUF2987 domain-containing protein</fullName>
    </submittedName>
</protein>
<sequence length="213" mass="23448">MKAPWMGLLLLAGSVGAVPLELGYSEFYSQMKTFAKGEFGLARLGFYLTESQSGQRCLIRSASVETLDRHELATVTPDGELRLPFDPDLNLDKAKVVLEMEKEGQDCSMSVQVMADLPPGVVTLGTLETARLDMQRLLDKMAGMIGKHFLPPMRGVHLEMAEPRGQVALDGKEGERLLLWQQGRLAIDDETLKGEGHLAFATPPIRVTPWLGQ</sequence>
<reference evidence="1 2" key="1">
    <citation type="submission" date="2021-09" db="EMBL/GenBank/DDBJ databases">
        <title>Aeromonas schubertii isolated from Asian sea bass.</title>
        <authorList>
            <person name="Pinpimai K."/>
        </authorList>
    </citation>
    <scope>NUCLEOTIDE SEQUENCE [LARGE SCALE GENOMIC DNA]</scope>
    <source>
        <strain evidence="1 2">CHULA2021a</strain>
    </source>
</reference>
<gene>
    <name evidence="1" type="ORF">LA374_19185</name>
</gene>